<dbReference type="Proteomes" id="UP000281028">
    <property type="component" value="Unassembled WGS sequence"/>
</dbReference>
<protein>
    <submittedName>
        <fullName evidence="1">Uncharacterized protein</fullName>
    </submittedName>
</protein>
<accession>A0A3S1D3G5</accession>
<dbReference type="GO" id="GO:0020037">
    <property type="term" value="F:heme binding"/>
    <property type="evidence" value="ECO:0007669"/>
    <property type="project" value="InterPro"/>
</dbReference>
<name>A0A3S1D3G5_9BACT</name>
<dbReference type="InterPro" id="IPR036909">
    <property type="entry name" value="Cyt_c-like_dom_sf"/>
</dbReference>
<dbReference type="AlphaFoldDB" id="A0A3S1D3G5"/>
<proteinExistence type="predicted"/>
<evidence type="ECO:0000313" key="2">
    <source>
        <dbReference type="Proteomes" id="UP000281028"/>
    </source>
</evidence>
<gene>
    <name evidence="1" type="ORF">ECE50_012805</name>
</gene>
<dbReference type="SUPFAM" id="SSF46626">
    <property type="entry name" value="Cytochrome c"/>
    <property type="match status" value="1"/>
</dbReference>
<comment type="caution">
    <text evidence="1">The sequence shown here is derived from an EMBL/GenBank/DDBJ whole genome shotgun (WGS) entry which is preliminary data.</text>
</comment>
<dbReference type="GO" id="GO:0009055">
    <property type="term" value="F:electron transfer activity"/>
    <property type="evidence" value="ECO:0007669"/>
    <property type="project" value="InterPro"/>
</dbReference>
<sequence length="93" mass="10816">MKLFLLLSLLSPASSHDGDVKTNALHVLEEKCNVCHVRQNPFKVFNERNMEKHASGIYKQVFLKNRMPKGNEIKLTAEERETLYNWLTAQLKM</sequence>
<keyword evidence="2" id="KW-1185">Reference proteome</keyword>
<dbReference type="OrthoDB" id="1164702at2"/>
<evidence type="ECO:0000313" key="1">
    <source>
        <dbReference type="EMBL" id="NSL87720.1"/>
    </source>
</evidence>
<reference evidence="1" key="1">
    <citation type="submission" date="2020-05" db="EMBL/GenBank/DDBJ databases">
        <title>Chitinophaga laudate sp. nov., isolated from a tropical peat swamp.</title>
        <authorList>
            <person name="Goh C.B.S."/>
            <person name="Lee M.S."/>
            <person name="Parimannan S."/>
            <person name="Pasbakhsh P."/>
            <person name="Yule C.M."/>
            <person name="Rajandas H."/>
            <person name="Loke S."/>
            <person name="Croft L."/>
            <person name="Tan J.B.L."/>
        </authorList>
    </citation>
    <scope>NUCLEOTIDE SEQUENCE</scope>
    <source>
        <strain evidence="1">Mgbs1</strain>
    </source>
</reference>
<dbReference type="EMBL" id="RIAR02000001">
    <property type="protein sequence ID" value="NSL87720.1"/>
    <property type="molecule type" value="Genomic_DNA"/>
</dbReference>
<organism evidence="1 2">
    <name type="scientific">Chitinophaga solisilvae</name>
    <dbReference type="NCBI Taxonomy" id="1233460"/>
    <lineage>
        <taxon>Bacteria</taxon>
        <taxon>Pseudomonadati</taxon>
        <taxon>Bacteroidota</taxon>
        <taxon>Chitinophagia</taxon>
        <taxon>Chitinophagales</taxon>
        <taxon>Chitinophagaceae</taxon>
        <taxon>Chitinophaga</taxon>
    </lineage>
</organism>